<dbReference type="PANTHER" id="PTHR31718">
    <property type="entry name" value="PLAT DOMAIN-CONTAINING PROTEIN"/>
    <property type="match status" value="1"/>
</dbReference>
<sequence>MNSLTLILILAFCIIATFSQATPKATGPQPNESFKLNQTQQHNDGRPTCSYTVTIKTSCNSFIYSKEIISLLFGDAYGNKVYVPIHHSPILGTYEPCSTHTYQIYESCVFQICRLYLYKVGDNGWIPETVSVLNYSYDPVTFYFGIYIPKDGYGFDRCHGV</sequence>
<dbReference type="PANTHER" id="PTHR31718:SF31">
    <property type="entry name" value="OS01G0172800 PROTEIN"/>
    <property type="match status" value="1"/>
</dbReference>
<dbReference type="Pfam" id="PF06232">
    <property type="entry name" value="ATS3"/>
    <property type="match status" value="1"/>
</dbReference>
<gene>
    <name evidence="3" type="ORF">VNO77_29381</name>
</gene>
<reference evidence="3 4" key="1">
    <citation type="submission" date="2024-01" db="EMBL/GenBank/DDBJ databases">
        <title>The genomes of 5 underutilized Papilionoideae crops provide insights into root nodulation and disease resistanc.</title>
        <authorList>
            <person name="Jiang F."/>
        </authorList>
    </citation>
    <scope>NUCLEOTIDE SEQUENCE [LARGE SCALE GENOMIC DNA]</scope>
    <source>
        <strain evidence="3">LVBAO_FW01</strain>
        <tissue evidence="3">Leaves</tissue>
    </source>
</reference>
<proteinExistence type="predicted"/>
<dbReference type="SUPFAM" id="SSF49723">
    <property type="entry name" value="Lipase/lipooxygenase domain (PLAT/LH2 domain)"/>
    <property type="match status" value="1"/>
</dbReference>
<feature type="region of interest" description="Disordered" evidence="1">
    <location>
        <begin position="26"/>
        <end position="45"/>
    </location>
</feature>
<comment type="caution">
    <text evidence="3">The sequence shown here is derived from an EMBL/GenBank/DDBJ whole genome shotgun (WGS) entry which is preliminary data.</text>
</comment>
<feature type="signal peptide" evidence="2">
    <location>
        <begin position="1"/>
        <end position="21"/>
    </location>
</feature>
<keyword evidence="2" id="KW-0732">Signal</keyword>
<dbReference type="AlphaFoldDB" id="A0AAN9KZC9"/>
<dbReference type="Proteomes" id="UP001367508">
    <property type="component" value="Unassembled WGS sequence"/>
</dbReference>
<organism evidence="3 4">
    <name type="scientific">Canavalia gladiata</name>
    <name type="common">Sword bean</name>
    <name type="synonym">Dolichos gladiatus</name>
    <dbReference type="NCBI Taxonomy" id="3824"/>
    <lineage>
        <taxon>Eukaryota</taxon>
        <taxon>Viridiplantae</taxon>
        <taxon>Streptophyta</taxon>
        <taxon>Embryophyta</taxon>
        <taxon>Tracheophyta</taxon>
        <taxon>Spermatophyta</taxon>
        <taxon>Magnoliopsida</taxon>
        <taxon>eudicotyledons</taxon>
        <taxon>Gunneridae</taxon>
        <taxon>Pentapetalae</taxon>
        <taxon>rosids</taxon>
        <taxon>fabids</taxon>
        <taxon>Fabales</taxon>
        <taxon>Fabaceae</taxon>
        <taxon>Papilionoideae</taxon>
        <taxon>50 kb inversion clade</taxon>
        <taxon>NPAAA clade</taxon>
        <taxon>indigoferoid/millettioid clade</taxon>
        <taxon>Phaseoleae</taxon>
        <taxon>Canavalia</taxon>
    </lineage>
</organism>
<dbReference type="EMBL" id="JAYMYQ010000006">
    <property type="protein sequence ID" value="KAK7325222.1"/>
    <property type="molecule type" value="Genomic_DNA"/>
</dbReference>
<dbReference type="InterPro" id="IPR010417">
    <property type="entry name" value="Embryo-specific_ATS3"/>
</dbReference>
<dbReference type="InterPro" id="IPR036392">
    <property type="entry name" value="PLAT/LH2_dom_sf"/>
</dbReference>
<evidence type="ECO:0000256" key="1">
    <source>
        <dbReference type="SAM" id="MobiDB-lite"/>
    </source>
</evidence>
<evidence type="ECO:0000256" key="2">
    <source>
        <dbReference type="SAM" id="SignalP"/>
    </source>
</evidence>
<feature type="chain" id="PRO_5042904326" evidence="2">
    <location>
        <begin position="22"/>
        <end position="161"/>
    </location>
</feature>
<feature type="compositionally biased region" description="Polar residues" evidence="1">
    <location>
        <begin position="26"/>
        <end position="42"/>
    </location>
</feature>
<keyword evidence="4" id="KW-1185">Reference proteome</keyword>
<protein>
    <submittedName>
        <fullName evidence="3">Uncharacterized protein</fullName>
    </submittedName>
</protein>
<accession>A0AAN9KZC9</accession>
<evidence type="ECO:0000313" key="4">
    <source>
        <dbReference type="Proteomes" id="UP001367508"/>
    </source>
</evidence>
<name>A0AAN9KZC9_CANGL</name>
<evidence type="ECO:0000313" key="3">
    <source>
        <dbReference type="EMBL" id="KAK7325222.1"/>
    </source>
</evidence>